<keyword evidence="19" id="KW-1185">Reference proteome</keyword>
<keyword evidence="7" id="KW-0645">Protease</keyword>
<dbReference type="PANTHER" id="PTHR46322:SF1">
    <property type="entry name" value="PUROMYCIN-SENSITIVE AMINOPEPTIDASE"/>
    <property type="match status" value="1"/>
</dbReference>
<evidence type="ECO:0000256" key="13">
    <source>
        <dbReference type="NCBIfam" id="TIGR02414"/>
    </source>
</evidence>
<dbReference type="PANTHER" id="PTHR46322">
    <property type="entry name" value="PUROMYCIN-SENSITIVE AMINOPEPTIDASE"/>
    <property type="match status" value="1"/>
</dbReference>
<dbReference type="InterPro" id="IPR027268">
    <property type="entry name" value="Peptidase_M4/M1_CTD_sf"/>
</dbReference>
<protein>
    <recommendedName>
        <fullName evidence="5 13">Aminopeptidase N</fullName>
        <ecNumber evidence="4 13">3.4.11.2</ecNumber>
    </recommendedName>
</protein>
<evidence type="ECO:0000313" key="18">
    <source>
        <dbReference type="EMBL" id="MBB4658555.1"/>
    </source>
</evidence>
<keyword evidence="8" id="KW-0479">Metal-binding</keyword>
<dbReference type="InterPro" id="IPR001930">
    <property type="entry name" value="Peptidase_M1"/>
</dbReference>
<dbReference type="Gene3D" id="1.10.390.10">
    <property type="entry name" value="Neutral Protease Domain 2"/>
    <property type="match status" value="1"/>
</dbReference>
<dbReference type="Pfam" id="PF17432">
    <property type="entry name" value="DUF3458_C"/>
    <property type="match status" value="1"/>
</dbReference>
<dbReference type="Gene3D" id="3.30.2010.30">
    <property type="match status" value="1"/>
</dbReference>
<keyword evidence="11" id="KW-0482">Metalloprotease</keyword>
<dbReference type="NCBIfam" id="TIGR02414">
    <property type="entry name" value="pepN_proteo"/>
    <property type="match status" value="1"/>
</dbReference>
<dbReference type="GO" id="GO:0008237">
    <property type="term" value="F:metallopeptidase activity"/>
    <property type="evidence" value="ECO:0007669"/>
    <property type="project" value="UniProtKB-UniRule"/>
</dbReference>
<keyword evidence="9 18" id="KW-0378">Hydrolase</keyword>
<evidence type="ECO:0000256" key="11">
    <source>
        <dbReference type="ARBA" id="ARBA00023049"/>
    </source>
</evidence>
<dbReference type="InterPro" id="IPR042097">
    <property type="entry name" value="Aminopeptidase_N-like_N_sf"/>
</dbReference>
<reference evidence="18 19" key="1">
    <citation type="submission" date="2020-08" db="EMBL/GenBank/DDBJ databases">
        <title>Genomic Encyclopedia of Type Strains, Phase IV (KMG-IV): sequencing the most valuable type-strain genomes for metagenomic binning, comparative biology and taxonomic classification.</title>
        <authorList>
            <person name="Goeker M."/>
        </authorList>
    </citation>
    <scope>NUCLEOTIDE SEQUENCE [LARGE SCALE GENOMIC DNA]</scope>
    <source>
        <strain evidence="18 19">DSM 102850</strain>
    </source>
</reference>
<dbReference type="PRINTS" id="PR00756">
    <property type="entry name" value="ALADIPTASE"/>
</dbReference>
<dbReference type="Gene3D" id="1.25.50.10">
    <property type="entry name" value="Peptidase M1, alanyl aminopeptidase, C-terminal domain"/>
    <property type="match status" value="1"/>
</dbReference>
<sequence>MRTDAAAPTVKHLADYAPPDYEVETVRLVFALDPRETVVTAILSLRRREGAADDAPLVLDGEKLSLREVAIDGRNLGADQYEVSDSTLVIASVPAAFSLTTVVAIDPQANTALSGLYLSSGMFCTQCEAQGFRRITYYPDRPDVLSRFSVRIEAPKSVPVLLSNGNPGASGDLPGGRHFAEWDDPHPKPAYLFALVGGDLASLDDRFVTMSGREVTLRIFVHEKDLGRCAYALDALKRAMRWDEEVFGRQYDLDLFMIVAVDHFNFGAMENKGLNIFNAACVLASPETATDMDYETIEAIVAHEYFHNWSGNRVTCRDWFQLCLKEGFTVFRDQEFSADQRDRAVQRIKDVRRLWARQFPEDAGPLAHPVRPSSYVAIDNFYTATVYDKGAELVRMMKALVGAEAFRAGTDRYFEKNDGTAATVEDFVGAIEAASGRDLSRFMAWYAEAGTPVLRVEESREASGNGVTHTLTLTAEAGNRPVPVRLALIDEDGEAASERLVEVEGHANVVTEGVTPGAVASVLRGFSAPVRVERNLSVDERLKLARADTDPFSRWQAGYALAVDAALSLGGLGDLESPELVADELGAAIAKSVENEAFAPAFRAEVLRLPSLTDLARASRVIDPEKLQLGREVLRSRVLSYCRPVLESLHDGLASDEPYDPGALQAGRRALRNEALRLLLADADEAPARRALRQAEEADNMTDEAAATAALAHAPVAEREAALARFYDRWKDDALVLNKWFAWQAAYTGPGALEEVRALTEHPAFDKGNPNKVRALIGVFAMENLPTFHAADGSGYDFFFDFVSELDGRNPQVASRLLTATESWRRLEPLRRDLIEKKLRSLAERKGLSDNLYETAQRLVS</sequence>
<dbReference type="GO" id="GO:0016285">
    <property type="term" value="F:alanyl aminopeptidase activity"/>
    <property type="evidence" value="ECO:0007669"/>
    <property type="project" value="UniProtKB-EC"/>
</dbReference>
<evidence type="ECO:0000259" key="17">
    <source>
        <dbReference type="Pfam" id="PF17900"/>
    </source>
</evidence>
<dbReference type="RefSeq" id="WP_183816483.1">
    <property type="nucleotide sequence ID" value="NZ_JACHOB010000001.1"/>
</dbReference>
<comment type="function">
    <text evidence="12">Aminopeptidase N is involved in the degradation of intracellular peptides generated by protein breakdown during normal growth as well as in response to nutrient starvation.</text>
</comment>
<dbReference type="InterPro" id="IPR012779">
    <property type="entry name" value="Peptidase_M1_pepN"/>
</dbReference>
<evidence type="ECO:0000256" key="9">
    <source>
        <dbReference type="ARBA" id="ARBA00022801"/>
    </source>
</evidence>
<dbReference type="EC" id="3.4.11.2" evidence="4 13"/>
<evidence type="ECO:0000256" key="8">
    <source>
        <dbReference type="ARBA" id="ARBA00022723"/>
    </source>
</evidence>
<evidence type="ECO:0000256" key="1">
    <source>
        <dbReference type="ARBA" id="ARBA00000098"/>
    </source>
</evidence>
<dbReference type="InterPro" id="IPR037144">
    <property type="entry name" value="Peptidase_M1_pepN_C_sf"/>
</dbReference>
<dbReference type="GO" id="GO:0006508">
    <property type="term" value="P:proteolysis"/>
    <property type="evidence" value="ECO:0007669"/>
    <property type="project" value="UniProtKB-UniRule"/>
</dbReference>
<dbReference type="EMBL" id="JACHOB010000001">
    <property type="protein sequence ID" value="MBB4658555.1"/>
    <property type="molecule type" value="Genomic_DNA"/>
</dbReference>
<organism evidence="18 19">
    <name type="scientific">Parvularcula dongshanensis</name>
    <dbReference type="NCBI Taxonomy" id="1173995"/>
    <lineage>
        <taxon>Bacteria</taxon>
        <taxon>Pseudomonadati</taxon>
        <taxon>Pseudomonadota</taxon>
        <taxon>Alphaproteobacteria</taxon>
        <taxon>Parvularculales</taxon>
        <taxon>Parvularculaceae</taxon>
        <taxon>Parvularcula</taxon>
    </lineage>
</organism>
<evidence type="ECO:0000256" key="3">
    <source>
        <dbReference type="ARBA" id="ARBA00010136"/>
    </source>
</evidence>
<accession>A0A840I2J5</accession>
<evidence type="ECO:0000256" key="12">
    <source>
        <dbReference type="ARBA" id="ARBA00059739"/>
    </source>
</evidence>
<gene>
    <name evidence="18" type="ORF">GGQ59_001055</name>
</gene>
<evidence type="ECO:0000256" key="4">
    <source>
        <dbReference type="ARBA" id="ARBA00012564"/>
    </source>
</evidence>
<evidence type="ECO:0000256" key="10">
    <source>
        <dbReference type="ARBA" id="ARBA00022833"/>
    </source>
</evidence>
<dbReference type="CDD" id="cd09600">
    <property type="entry name" value="M1_APN"/>
    <property type="match status" value="1"/>
</dbReference>
<keyword evidence="6 18" id="KW-0031">Aminopeptidase</keyword>
<dbReference type="SUPFAM" id="SSF63737">
    <property type="entry name" value="Leukotriene A4 hydrolase N-terminal domain"/>
    <property type="match status" value="1"/>
</dbReference>
<dbReference type="InterPro" id="IPR024601">
    <property type="entry name" value="Peptidase_M1_pepN_C"/>
</dbReference>
<evidence type="ECO:0000259" key="16">
    <source>
        <dbReference type="Pfam" id="PF17432"/>
    </source>
</evidence>
<dbReference type="InterPro" id="IPR035414">
    <property type="entry name" value="Peptidase_M1_pepN_Ig-like"/>
</dbReference>
<dbReference type="Gene3D" id="2.60.40.1730">
    <property type="entry name" value="tricorn interacting facor f3 domain"/>
    <property type="match status" value="1"/>
</dbReference>
<evidence type="ECO:0000256" key="7">
    <source>
        <dbReference type="ARBA" id="ARBA00022670"/>
    </source>
</evidence>
<evidence type="ECO:0000256" key="6">
    <source>
        <dbReference type="ARBA" id="ARBA00022438"/>
    </source>
</evidence>
<evidence type="ECO:0000259" key="15">
    <source>
        <dbReference type="Pfam" id="PF11940"/>
    </source>
</evidence>
<evidence type="ECO:0000259" key="14">
    <source>
        <dbReference type="Pfam" id="PF01433"/>
    </source>
</evidence>
<feature type="domain" description="Peptidase M1 alanyl aminopeptidase C-terminal" evidence="16">
    <location>
        <begin position="539"/>
        <end position="859"/>
    </location>
</feature>
<comment type="cofactor">
    <cofactor evidence="2">
        <name>Zn(2+)</name>
        <dbReference type="ChEBI" id="CHEBI:29105"/>
    </cofactor>
</comment>
<evidence type="ECO:0000256" key="2">
    <source>
        <dbReference type="ARBA" id="ARBA00001947"/>
    </source>
</evidence>
<keyword evidence="10" id="KW-0862">Zinc</keyword>
<feature type="domain" description="Peptidase M1 alanyl aminopeptidase Ig-like fold" evidence="15">
    <location>
        <begin position="450"/>
        <end position="534"/>
    </location>
</feature>
<dbReference type="InterPro" id="IPR038438">
    <property type="entry name" value="PepN_Ig-like_sf"/>
</dbReference>
<dbReference type="SUPFAM" id="SSF55486">
    <property type="entry name" value="Metalloproteases ('zincins'), catalytic domain"/>
    <property type="match status" value="1"/>
</dbReference>
<evidence type="ECO:0000256" key="5">
    <source>
        <dbReference type="ARBA" id="ARBA00015611"/>
    </source>
</evidence>
<evidence type="ECO:0000313" key="19">
    <source>
        <dbReference type="Proteomes" id="UP000563524"/>
    </source>
</evidence>
<proteinExistence type="inferred from homology"/>
<comment type="similarity">
    <text evidence="3">Belongs to the peptidase M1 family.</text>
</comment>
<dbReference type="InterPro" id="IPR045357">
    <property type="entry name" value="Aminopeptidase_N-like_N"/>
</dbReference>
<dbReference type="Pfam" id="PF01433">
    <property type="entry name" value="Peptidase_M1"/>
    <property type="match status" value="1"/>
</dbReference>
<dbReference type="FunFam" id="2.60.40.1730:FF:000005">
    <property type="entry name" value="Aminopeptidase N"/>
    <property type="match status" value="1"/>
</dbReference>
<dbReference type="Pfam" id="PF17900">
    <property type="entry name" value="Peptidase_M1_N"/>
    <property type="match status" value="1"/>
</dbReference>
<name>A0A840I2J5_9PROT</name>
<dbReference type="Proteomes" id="UP000563524">
    <property type="component" value="Unassembled WGS sequence"/>
</dbReference>
<dbReference type="GO" id="GO:0008270">
    <property type="term" value="F:zinc ion binding"/>
    <property type="evidence" value="ECO:0007669"/>
    <property type="project" value="InterPro"/>
</dbReference>
<dbReference type="FunFam" id="3.30.2010.30:FF:000002">
    <property type="entry name" value="Putative aminopeptidase N"/>
    <property type="match status" value="1"/>
</dbReference>
<feature type="domain" description="Aminopeptidase N-like N-terminal" evidence="17">
    <location>
        <begin position="110"/>
        <end position="192"/>
    </location>
</feature>
<comment type="caution">
    <text evidence="18">The sequence shown here is derived from an EMBL/GenBank/DDBJ whole genome shotgun (WGS) entry which is preliminary data.</text>
</comment>
<comment type="catalytic activity">
    <reaction evidence="1">
        <text>Release of an N-terminal amino acid, Xaa-|-Yaa- from a peptide, amide or arylamide. Xaa is preferably Ala, but may be most amino acids including Pro (slow action). When a terminal hydrophobic residue is followed by a prolyl residue, the two may be released as an intact Xaa-Pro dipeptide.</text>
        <dbReference type="EC" id="3.4.11.2"/>
    </reaction>
</comment>
<dbReference type="Gene3D" id="2.60.40.1840">
    <property type="match status" value="1"/>
</dbReference>
<dbReference type="AlphaFoldDB" id="A0A840I2J5"/>
<feature type="domain" description="Peptidase M1 membrane alanine aminopeptidase" evidence="14">
    <location>
        <begin position="231"/>
        <end position="444"/>
    </location>
</feature>
<dbReference type="InterPro" id="IPR014782">
    <property type="entry name" value="Peptidase_M1_dom"/>
</dbReference>
<dbReference type="Pfam" id="PF11940">
    <property type="entry name" value="DUF3458"/>
    <property type="match status" value="1"/>
</dbReference>